<feature type="region of interest" description="Disordered" evidence="1">
    <location>
        <begin position="169"/>
        <end position="188"/>
    </location>
</feature>
<name>A0A0S4VB27_RALSL</name>
<accession>A0A0S4VB27</accession>
<dbReference type="AlphaFoldDB" id="A0A0S4VB27"/>
<organism evidence="2">
    <name type="scientific">Ralstonia solanacearum</name>
    <name type="common">Pseudomonas solanacearum</name>
    <dbReference type="NCBI Taxonomy" id="305"/>
    <lineage>
        <taxon>Bacteria</taxon>
        <taxon>Pseudomonadati</taxon>
        <taxon>Pseudomonadota</taxon>
        <taxon>Betaproteobacteria</taxon>
        <taxon>Burkholderiales</taxon>
        <taxon>Burkholderiaceae</taxon>
        <taxon>Ralstonia</taxon>
        <taxon>Ralstonia solanacearum species complex</taxon>
    </lineage>
</organism>
<gene>
    <name evidence="2" type="ORF">RUN1985_v1_870006</name>
</gene>
<sequence length="597" mass="67013">MHIRAAMEATIDGHRVRDRFRTRVRTIGEDNYFVNTFYDQAADGTPLVFGDVIHFTKGHLQALFNVSKPDVPVAPVQQMPAPSLTEYVHSEMFWLIKGDHVFVIQSMSLRTEELEAYLAWLLSGLTTTLATPAPQIVLASRFDEQLVGGDLSDIQEIVVGGVAAPAHRAEDAQPQQPSEAREITQHGEVGTARTTGWAQAWDILKTLLGGDANVDKVMQSVPPDADLRVEVHIGYKTRKRTVSRAGLRQLETGLRNLPDSQLQVKARGMSKSTDGSVRLHHNASVQLIKAGIGDNTKVGSLLDPTDVLRAMYEAYTVMYNNGKISDDHNLADWLKQSKQHLVVLTEYFAIEALNARDELGVTENFDILRTYSDQVLVAKPMNLLCQLSPKHLRKSKNLIDAPSTKNFARLGRQIGRMQSDPRIRLAIQGKMHDAHLHLENLYPAGDAMKDVLSGWLQTFREIDVKILRRDNEWTPEFRHTFLKNIIVQSDAMLQLARPAACPDTLQDLLLSMNFAFPLCFSIRSVHRSSKGDPNDVGSRSHRSDLIDSTYCALALYFDGLLTHDMGAKRTFDQARKILSQLLKDMHSIPPIKYEKDW</sequence>
<evidence type="ECO:0000313" key="2">
    <source>
        <dbReference type="EMBL" id="CUV31337.1"/>
    </source>
</evidence>
<evidence type="ECO:0000256" key="1">
    <source>
        <dbReference type="SAM" id="MobiDB-lite"/>
    </source>
</evidence>
<protein>
    <submittedName>
        <fullName evidence="2">Uncharacterized protein</fullName>
    </submittedName>
</protein>
<proteinExistence type="predicted"/>
<reference evidence="2" key="1">
    <citation type="submission" date="2015-10" db="EMBL/GenBank/DDBJ databases">
        <authorList>
            <person name="Gilbert D.G."/>
        </authorList>
    </citation>
    <scope>NUCLEOTIDE SEQUENCE</scope>
    <source>
        <strain evidence="2">Phyl III-seqv23</strain>
    </source>
</reference>
<dbReference type="EMBL" id="LN899824">
    <property type="protein sequence ID" value="CUV31337.1"/>
    <property type="molecule type" value="Genomic_DNA"/>
</dbReference>